<reference evidence="2" key="1">
    <citation type="submission" date="2020-01" db="EMBL/GenBank/DDBJ databases">
        <title>Insect and environment-associated Actinomycetes.</title>
        <authorList>
            <person name="Currrie C."/>
            <person name="Chevrette M."/>
            <person name="Carlson C."/>
            <person name="Stubbendieck R."/>
            <person name="Wendt-Pienkowski E."/>
        </authorList>
    </citation>
    <scope>NUCLEOTIDE SEQUENCE</scope>
    <source>
        <strain evidence="2">SID7499</strain>
    </source>
</reference>
<dbReference type="InterPro" id="IPR023393">
    <property type="entry name" value="START-like_dom_sf"/>
</dbReference>
<proteinExistence type="predicted"/>
<feature type="domain" description="Coenzyme Q-binding protein COQ10 START" evidence="1">
    <location>
        <begin position="14"/>
        <end position="129"/>
    </location>
</feature>
<dbReference type="AlphaFoldDB" id="A0A6G3WVP4"/>
<sequence>MPQVILDALVPGTSADAVFARLRDFAAYPKYTDAVREVIVTEAAPGTIDSQWSVNFRNGVLCWSETDTIDTDALTIDFTQTEGDFDTFNGSWQVQQHKEAVTVRFTADFDLGMPSLAALIDPIACDALTEAITLILRGLLGEHITLTTPEPVPAGAATGGQP</sequence>
<dbReference type="Pfam" id="PF03364">
    <property type="entry name" value="Polyketide_cyc"/>
    <property type="match status" value="1"/>
</dbReference>
<accession>A0A6G3WVP4</accession>
<dbReference type="InterPro" id="IPR005031">
    <property type="entry name" value="COQ10_START"/>
</dbReference>
<dbReference type="EMBL" id="JAAGMN010002457">
    <property type="protein sequence ID" value="NEE09487.1"/>
    <property type="molecule type" value="Genomic_DNA"/>
</dbReference>
<protein>
    <recommendedName>
        <fullName evidence="1">Coenzyme Q-binding protein COQ10 START domain-containing protein</fullName>
    </recommendedName>
</protein>
<dbReference type="SUPFAM" id="SSF55961">
    <property type="entry name" value="Bet v1-like"/>
    <property type="match status" value="1"/>
</dbReference>
<organism evidence="2">
    <name type="scientific">Streptomyces sp. SID7499</name>
    <dbReference type="NCBI Taxonomy" id="2706086"/>
    <lineage>
        <taxon>Bacteria</taxon>
        <taxon>Bacillati</taxon>
        <taxon>Actinomycetota</taxon>
        <taxon>Actinomycetes</taxon>
        <taxon>Kitasatosporales</taxon>
        <taxon>Streptomycetaceae</taxon>
        <taxon>Streptomyces</taxon>
    </lineage>
</organism>
<comment type="caution">
    <text evidence="2">The sequence shown here is derived from an EMBL/GenBank/DDBJ whole genome shotgun (WGS) entry which is preliminary data.</text>
</comment>
<evidence type="ECO:0000259" key="1">
    <source>
        <dbReference type="Pfam" id="PF03364"/>
    </source>
</evidence>
<evidence type="ECO:0000313" key="2">
    <source>
        <dbReference type="EMBL" id="NEE09487.1"/>
    </source>
</evidence>
<dbReference type="Gene3D" id="3.30.530.20">
    <property type="match status" value="1"/>
</dbReference>
<name>A0A6G3WVP4_9ACTN</name>
<gene>
    <name evidence="2" type="ORF">G3M58_23890</name>
</gene>